<reference evidence="1 2" key="1">
    <citation type="journal article" date="2020" name="Mol. Biol. Evol.">
        <title>Distinct Expression and Methylation Patterns for Genes with Different Fates following a Single Whole-Genome Duplication in Flowering Plants.</title>
        <authorList>
            <person name="Shi T."/>
            <person name="Rahmani R.S."/>
            <person name="Gugger P.F."/>
            <person name="Wang M."/>
            <person name="Li H."/>
            <person name="Zhang Y."/>
            <person name="Li Z."/>
            <person name="Wang Q."/>
            <person name="Van de Peer Y."/>
            <person name="Marchal K."/>
            <person name="Chen J."/>
        </authorList>
    </citation>
    <scope>NUCLEOTIDE SEQUENCE [LARGE SCALE GENOMIC DNA]</scope>
    <source>
        <tissue evidence="1">Leaf</tissue>
    </source>
</reference>
<proteinExistence type="predicted"/>
<comment type="caution">
    <text evidence="1">The sequence shown here is derived from an EMBL/GenBank/DDBJ whole genome shotgun (WGS) entry which is preliminary data.</text>
</comment>
<dbReference type="Proteomes" id="UP000607653">
    <property type="component" value="Unassembled WGS sequence"/>
</dbReference>
<organism evidence="1 2">
    <name type="scientific">Nelumbo nucifera</name>
    <name type="common">Sacred lotus</name>
    <dbReference type="NCBI Taxonomy" id="4432"/>
    <lineage>
        <taxon>Eukaryota</taxon>
        <taxon>Viridiplantae</taxon>
        <taxon>Streptophyta</taxon>
        <taxon>Embryophyta</taxon>
        <taxon>Tracheophyta</taxon>
        <taxon>Spermatophyta</taxon>
        <taxon>Magnoliopsida</taxon>
        <taxon>Proteales</taxon>
        <taxon>Nelumbonaceae</taxon>
        <taxon>Nelumbo</taxon>
    </lineage>
</organism>
<dbReference type="AlphaFoldDB" id="A0A822ZFP7"/>
<sequence>MSDKQFHKTFIIQGVVFENLTNPQIDLIQKLTSRKTDQQLERENLNNPTKGRIT</sequence>
<accession>A0A822ZFP7</accession>
<evidence type="ECO:0000313" key="1">
    <source>
        <dbReference type="EMBL" id="DAD43952.1"/>
    </source>
</evidence>
<protein>
    <submittedName>
        <fullName evidence="1">Uncharacterized protein</fullName>
    </submittedName>
</protein>
<keyword evidence="2" id="KW-1185">Reference proteome</keyword>
<dbReference type="EMBL" id="DUZY01000006">
    <property type="protein sequence ID" value="DAD43952.1"/>
    <property type="molecule type" value="Genomic_DNA"/>
</dbReference>
<gene>
    <name evidence="1" type="ORF">HUJ06_002182</name>
</gene>
<name>A0A822ZFP7_NELNU</name>
<evidence type="ECO:0000313" key="2">
    <source>
        <dbReference type="Proteomes" id="UP000607653"/>
    </source>
</evidence>